<reference evidence="2 4" key="1">
    <citation type="journal article" date="2017" name="Front. Immunol.">
        <title>Complete Genome Sequence of Lactobacillus casei LC5, a Potential Probiotics for Atopic Dermatitis.</title>
        <authorList>
            <person name="Kang J."/>
            <person name="Chung W.H."/>
            <person name="Lim T.J."/>
            <person name="Whon T.W."/>
            <person name="Lim S."/>
            <person name="Nam Y.D."/>
        </authorList>
    </citation>
    <scope>NUCLEOTIDE SEQUENCE [LARGE SCALE GENOMIC DNA]</scope>
    <source>
        <strain evidence="2 4">LC5</strain>
    </source>
</reference>
<evidence type="ECO:0000313" key="5">
    <source>
        <dbReference type="Proteomes" id="UP001303564"/>
    </source>
</evidence>
<dbReference type="EMBL" id="CP136128">
    <property type="protein sequence ID" value="WNX26888.1"/>
    <property type="molecule type" value="Genomic_DNA"/>
</dbReference>
<dbReference type="InterPro" id="IPR000073">
    <property type="entry name" value="AB_hydrolase_1"/>
</dbReference>
<evidence type="ECO:0000259" key="1">
    <source>
        <dbReference type="Pfam" id="PF00561"/>
    </source>
</evidence>
<protein>
    <submittedName>
        <fullName evidence="3">Mbeg1-like protein</fullName>
    </submittedName>
</protein>
<dbReference type="Proteomes" id="UP001303564">
    <property type="component" value="Chromosome"/>
</dbReference>
<feature type="domain" description="AB hydrolase-1" evidence="1">
    <location>
        <begin position="165"/>
        <end position="215"/>
    </location>
</feature>
<evidence type="ECO:0000313" key="2">
    <source>
        <dbReference type="EMBL" id="ARY92247.1"/>
    </source>
</evidence>
<name>A0AAN1F018_LACCA</name>
<dbReference type="Pfam" id="PF00561">
    <property type="entry name" value="Abhydrolase_1"/>
    <property type="match status" value="1"/>
</dbReference>
<dbReference type="Gene3D" id="3.40.50.1820">
    <property type="entry name" value="alpha/beta hydrolase"/>
    <property type="match status" value="1"/>
</dbReference>
<sequence>MNNDNFFEKSISTLTDRQNQQLAYKEYRKLQPNKVVTIDKKAIGYLADPMENDTHSGLQAYTITANKPLVAHNDPDKVKEVTILFRGSTSPAGINSVASAIDFFNDWIKNDLPAAEQVSPLAGGIIGGVEGALSGGPAGVSAGVTTGVLKSEGKGPKVVPPQFTASSKYLKKMMKRYPNAKFNVYGHSLGSMNAQYAAADTDHPDRINKVFAYEGPNIHKILNSKQRKTAKGLKDHIFNYVDSKDLVPLGYSTGAAAVGWVIHVFSKKSKKGLGDQHMWGGYQFTSSGEVKVEFDDASVKGEVKVRMHDLMSQYQHMSQTGGGLASGERIYLDAAQATVFAGLIETTAETGITAIKQDIRKGVTALQDNQEDVKRLSRQLGSHLTEGEISGALAEVGATQYRLVTVPQAKLDHLKTEAGQIESDYKRIAKQVKSGVEQLKDSDRQVATFFRKAE</sequence>
<keyword evidence="5" id="KW-1185">Reference proteome</keyword>
<dbReference type="RefSeq" id="WP_087912678.1">
    <property type="nucleotide sequence ID" value="NZ_CP017065.1"/>
</dbReference>
<organism evidence="2 4">
    <name type="scientific">Lacticaseibacillus casei</name>
    <name type="common">Lactobacillus casei</name>
    <dbReference type="NCBI Taxonomy" id="1582"/>
    <lineage>
        <taxon>Bacteria</taxon>
        <taxon>Bacillati</taxon>
        <taxon>Bacillota</taxon>
        <taxon>Bacilli</taxon>
        <taxon>Lactobacillales</taxon>
        <taxon>Lactobacillaceae</taxon>
        <taxon>Lacticaseibacillus</taxon>
    </lineage>
</organism>
<dbReference type="Proteomes" id="UP000195609">
    <property type="component" value="Chromosome"/>
</dbReference>
<dbReference type="SUPFAM" id="SSF53474">
    <property type="entry name" value="alpha/beta-Hydrolases"/>
    <property type="match status" value="1"/>
</dbReference>
<dbReference type="InterPro" id="IPR029058">
    <property type="entry name" value="AB_hydrolase_fold"/>
</dbReference>
<dbReference type="EMBL" id="CP017065">
    <property type="protein sequence ID" value="ARY92247.1"/>
    <property type="molecule type" value="Genomic_DNA"/>
</dbReference>
<evidence type="ECO:0000313" key="4">
    <source>
        <dbReference type="Proteomes" id="UP000195609"/>
    </source>
</evidence>
<evidence type="ECO:0000313" key="3">
    <source>
        <dbReference type="EMBL" id="WNX26888.1"/>
    </source>
</evidence>
<accession>A0AAN1F018</accession>
<proteinExistence type="predicted"/>
<reference evidence="3 5" key="2">
    <citation type="submission" date="2023-09" db="EMBL/GenBank/DDBJ databases">
        <title>Genomic characteristic of L. casei group strains isolated from clinical sources.</title>
        <authorList>
            <person name="Jarocki P."/>
        </authorList>
    </citation>
    <scope>NUCLEOTIDE SEQUENCE [LARGE SCALE GENOMIC DNA]</scope>
    <source>
        <strain evidence="3 5">LMG 24099</strain>
    </source>
</reference>
<dbReference type="AlphaFoldDB" id="A0AAN1F018"/>
<gene>
    <name evidence="2" type="ORF">BGL52_10975</name>
    <name evidence="3" type="ORF">RWA16_10755</name>
</gene>